<dbReference type="PANTHER" id="PTHR42928:SF5">
    <property type="entry name" value="BLR1237 PROTEIN"/>
    <property type="match status" value="1"/>
</dbReference>
<evidence type="ECO:0000313" key="4">
    <source>
        <dbReference type="Proteomes" id="UP001385892"/>
    </source>
</evidence>
<evidence type="ECO:0000256" key="2">
    <source>
        <dbReference type="SAM" id="SignalP"/>
    </source>
</evidence>
<dbReference type="CDD" id="cd07012">
    <property type="entry name" value="PBP2_Bug_TTT"/>
    <property type="match status" value="1"/>
</dbReference>
<feature type="chain" id="PRO_5045058714" evidence="2">
    <location>
        <begin position="25"/>
        <end position="325"/>
    </location>
</feature>
<name>A0ABU8WS64_9BURK</name>
<keyword evidence="2" id="KW-0732">Signal</keyword>
<dbReference type="RefSeq" id="WP_340345723.1">
    <property type="nucleotide sequence ID" value="NZ_JBBKZT010000015.1"/>
</dbReference>
<dbReference type="InterPro" id="IPR042100">
    <property type="entry name" value="Bug_dom1"/>
</dbReference>
<reference evidence="3 4" key="1">
    <citation type="submission" date="2024-03" db="EMBL/GenBank/DDBJ databases">
        <title>Novel species of the genus Variovorax.</title>
        <authorList>
            <person name="Liu Q."/>
            <person name="Xin Y.-H."/>
        </authorList>
    </citation>
    <scope>NUCLEOTIDE SEQUENCE [LARGE SCALE GENOMIC DNA]</scope>
    <source>
        <strain evidence="3 4">KACC 18900</strain>
    </source>
</reference>
<dbReference type="Gene3D" id="3.40.190.10">
    <property type="entry name" value="Periplasmic binding protein-like II"/>
    <property type="match status" value="1"/>
</dbReference>
<dbReference type="PIRSF" id="PIRSF017082">
    <property type="entry name" value="YflP"/>
    <property type="match status" value="1"/>
</dbReference>
<dbReference type="PROSITE" id="PS51257">
    <property type="entry name" value="PROKAR_LIPOPROTEIN"/>
    <property type="match status" value="1"/>
</dbReference>
<protein>
    <submittedName>
        <fullName evidence="3">Tripartite tricarboxylate transporter substrate binding protein</fullName>
    </submittedName>
</protein>
<dbReference type="Gene3D" id="3.40.190.150">
    <property type="entry name" value="Bordetella uptake gene, domain 1"/>
    <property type="match status" value="1"/>
</dbReference>
<comment type="caution">
    <text evidence="3">The sequence shown here is derived from an EMBL/GenBank/DDBJ whole genome shotgun (WGS) entry which is preliminary data.</text>
</comment>
<comment type="similarity">
    <text evidence="1">Belongs to the UPF0065 (bug) family.</text>
</comment>
<feature type="signal peptide" evidence="2">
    <location>
        <begin position="1"/>
        <end position="24"/>
    </location>
</feature>
<evidence type="ECO:0000256" key="1">
    <source>
        <dbReference type="ARBA" id="ARBA00006987"/>
    </source>
</evidence>
<dbReference type="SUPFAM" id="SSF53850">
    <property type="entry name" value="Periplasmic binding protein-like II"/>
    <property type="match status" value="1"/>
</dbReference>
<keyword evidence="4" id="KW-1185">Reference proteome</keyword>
<proteinExistence type="inferred from homology"/>
<dbReference type="InterPro" id="IPR005064">
    <property type="entry name" value="BUG"/>
</dbReference>
<dbReference type="Pfam" id="PF03401">
    <property type="entry name" value="TctC"/>
    <property type="match status" value="1"/>
</dbReference>
<accession>A0ABU8WS64</accession>
<dbReference type="Proteomes" id="UP001385892">
    <property type="component" value="Unassembled WGS sequence"/>
</dbReference>
<gene>
    <name evidence="3" type="ORF">WKW82_27400</name>
</gene>
<organism evidence="3 4">
    <name type="scientific">Variovorax rhizosphaerae</name>
    <dbReference type="NCBI Taxonomy" id="1836200"/>
    <lineage>
        <taxon>Bacteria</taxon>
        <taxon>Pseudomonadati</taxon>
        <taxon>Pseudomonadota</taxon>
        <taxon>Betaproteobacteria</taxon>
        <taxon>Burkholderiales</taxon>
        <taxon>Comamonadaceae</taxon>
        <taxon>Variovorax</taxon>
    </lineage>
</organism>
<dbReference type="EMBL" id="JBBKZT010000015">
    <property type="protein sequence ID" value="MEJ8850392.1"/>
    <property type="molecule type" value="Genomic_DNA"/>
</dbReference>
<dbReference type="PANTHER" id="PTHR42928">
    <property type="entry name" value="TRICARBOXYLATE-BINDING PROTEIN"/>
    <property type="match status" value="1"/>
</dbReference>
<sequence length="325" mass="33743">MSCTRRSAIAALASTACLPLRALAQGAWPTKPIRLVIPLAPGSAVDNAARVVMQKMSEGLGQAFVIENIPGSAGLIGAEKVARAAPDGYTLGGFNDSVLTMVPNMQAHMTWNALTDFEPVSLVGTVEWGLVVKADSPWRTLADFIAAAKAAPGKLTYGSGGNGSPQHIGMALLCGRVGIDLLHVPYKGATPAAIAAAAGEVDVCMQGLGTVVSLVQAGKLRLLAVSSAARQPQFPDVPTFAEAGTPDFTFNSWFALVAPAGTPKEIVGRLNAEISKVLADPAMKEKLSSIGVTPRGMPAAEFGQALKAQYALYRKLIIDRGIKAE</sequence>
<evidence type="ECO:0000313" key="3">
    <source>
        <dbReference type="EMBL" id="MEJ8850392.1"/>
    </source>
</evidence>